<proteinExistence type="predicted"/>
<dbReference type="EMBL" id="JAHZSS010000024">
    <property type="protein sequence ID" value="MBW8192535.1"/>
    <property type="molecule type" value="Genomic_DNA"/>
</dbReference>
<dbReference type="RefSeq" id="WP_220105156.1">
    <property type="nucleotide sequence ID" value="NZ_JAHZSS010000024.1"/>
</dbReference>
<keyword evidence="1" id="KW-1133">Transmembrane helix</keyword>
<evidence type="ECO:0000256" key="1">
    <source>
        <dbReference type="SAM" id="Phobius"/>
    </source>
</evidence>
<gene>
    <name evidence="2" type="ORF">K0504_15960</name>
</gene>
<keyword evidence="1" id="KW-0812">Transmembrane</keyword>
<reference evidence="2" key="1">
    <citation type="submission" date="2021-07" db="EMBL/GenBank/DDBJ databases">
        <title>Neiella marina sp. nov., isolated from the intestinal content of sea cucumber Apostichopus japonicus.</title>
        <authorList>
            <person name="Bai X."/>
        </authorList>
    </citation>
    <scope>NUCLEOTIDE SEQUENCE</scope>
    <source>
        <strain evidence="2">126</strain>
    </source>
</reference>
<feature type="transmembrane region" description="Helical" evidence="1">
    <location>
        <begin position="39"/>
        <end position="57"/>
    </location>
</feature>
<accession>A0ABS7EJN4</accession>
<protein>
    <submittedName>
        <fullName evidence="2">Uncharacterized protein</fullName>
    </submittedName>
</protein>
<keyword evidence="3" id="KW-1185">Reference proteome</keyword>
<comment type="caution">
    <text evidence="2">The sequence shown here is derived from an EMBL/GenBank/DDBJ whole genome shotgun (WGS) entry which is preliminary data.</text>
</comment>
<keyword evidence="1" id="KW-0472">Membrane</keyword>
<sequence length="58" mass="6432">MALLKILAVLAICLFVVVKLTERVGKERSMSQMQSLSKWILPLVGISLVLQLIYSMVG</sequence>
<evidence type="ECO:0000313" key="3">
    <source>
        <dbReference type="Proteomes" id="UP001166251"/>
    </source>
</evidence>
<organism evidence="2 3">
    <name type="scientific">Neiella holothuriorum</name>
    <dbReference type="NCBI Taxonomy" id="2870530"/>
    <lineage>
        <taxon>Bacteria</taxon>
        <taxon>Pseudomonadati</taxon>
        <taxon>Pseudomonadota</taxon>
        <taxon>Gammaproteobacteria</taxon>
        <taxon>Alteromonadales</taxon>
        <taxon>Echinimonadaceae</taxon>
        <taxon>Neiella</taxon>
    </lineage>
</organism>
<name>A0ABS7EJN4_9GAMM</name>
<evidence type="ECO:0000313" key="2">
    <source>
        <dbReference type="EMBL" id="MBW8192535.1"/>
    </source>
</evidence>
<dbReference type="Proteomes" id="UP001166251">
    <property type="component" value="Unassembled WGS sequence"/>
</dbReference>